<dbReference type="InterPro" id="IPR020846">
    <property type="entry name" value="MFS_dom"/>
</dbReference>
<evidence type="ECO:0000256" key="3">
    <source>
        <dbReference type="ARBA" id="ARBA00022989"/>
    </source>
</evidence>
<proteinExistence type="predicted"/>
<keyword evidence="4 5" id="KW-0472">Membrane</keyword>
<comment type="subcellular location">
    <subcellularLocation>
        <location evidence="1">Membrane</location>
        <topology evidence="1">Multi-pass membrane protein</topology>
    </subcellularLocation>
</comment>
<dbReference type="GO" id="GO:0016020">
    <property type="term" value="C:membrane"/>
    <property type="evidence" value="ECO:0007669"/>
    <property type="project" value="UniProtKB-SubCell"/>
</dbReference>
<dbReference type="PROSITE" id="PS50850">
    <property type="entry name" value="MFS"/>
    <property type="match status" value="1"/>
</dbReference>
<feature type="domain" description="Major facilitator superfamily (MFS) profile" evidence="6">
    <location>
        <begin position="1"/>
        <end position="107"/>
    </location>
</feature>
<evidence type="ECO:0000256" key="1">
    <source>
        <dbReference type="ARBA" id="ARBA00004141"/>
    </source>
</evidence>
<dbReference type="GO" id="GO:0022857">
    <property type="term" value="F:transmembrane transporter activity"/>
    <property type="evidence" value="ECO:0007669"/>
    <property type="project" value="InterPro"/>
</dbReference>
<gene>
    <name evidence="7" type="ORF">EGW08_000079</name>
</gene>
<reference evidence="7 8" key="1">
    <citation type="submission" date="2019-01" db="EMBL/GenBank/DDBJ databases">
        <title>A draft genome assembly of the solar-powered sea slug Elysia chlorotica.</title>
        <authorList>
            <person name="Cai H."/>
            <person name="Li Q."/>
            <person name="Fang X."/>
            <person name="Li J."/>
            <person name="Curtis N.E."/>
            <person name="Altenburger A."/>
            <person name="Shibata T."/>
            <person name="Feng M."/>
            <person name="Maeda T."/>
            <person name="Schwartz J.A."/>
            <person name="Shigenobu S."/>
            <person name="Lundholm N."/>
            <person name="Nishiyama T."/>
            <person name="Yang H."/>
            <person name="Hasebe M."/>
            <person name="Li S."/>
            <person name="Pierce S.K."/>
            <person name="Wang J."/>
        </authorList>
    </citation>
    <scope>NUCLEOTIDE SEQUENCE [LARGE SCALE GENOMIC DNA]</scope>
    <source>
        <strain evidence="7">EC2010</strain>
        <tissue evidence="7">Whole organism of an adult</tissue>
    </source>
</reference>
<evidence type="ECO:0000313" key="8">
    <source>
        <dbReference type="Proteomes" id="UP000271974"/>
    </source>
</evidence>
<feature type="transmembrane region" description="Helical" evidence="5">
    <location>
        <begin position="25"/>
        <end position="52"/>
    </location>
</feature>
<dbReference type="Gene3D" id="1.20.1250.20">
    <property type="entry name" value="MFS general substrate transporter like domains"/>
    <property type="match status" value="1"/>
</dbReference>
<keyword evidence="8" id="KW-1185">Reference proteome</keyword>
<evidence type="ECO:0000259" key="6">
    <source>
        <dbReference type="PROSITE" id="PS50850"/>
    </source>
</evidence>
<dbReference type="AlphaFoldDB" id="A0A3S1A1T7"/>
<protein>
    <recommendedName>
        <fullName evidence="6">Major facilitator superfamily (MFS) profile domain-containing protein</fullName>
    </recommendedName>
</protein>
<organism evidence="7 8">
    <name type="scientific">Elysia chlorotica</name>
    <name type="common">Eastern emerald elysia</name>
    <name type="synonym">Sea slug</name>
    <dbReference type="NCBI Taxonomy" id="188477"/>
    <lineage>
        <taxon>Eukaryota</taxon>
        <taxon>Metazoa</taxon>
        <taxon>Spiralia</taxon>
        <taxon>Lophotrochozoa</taxon>
        <taxon>Mollusca</taxon>
        <taxon>Gastropoda</taxon>
        <taxon>Heterobranchia</taxon>
        <taxon>Euthyneura</taxon>
        <taxon>Panpulmonata</taxon>
        <taxon>Sacoglossa</taxon>
        <taxon>Placobranchoidea</taxon>
        <taxon>Plakobranchidae</taxon>
        <taxon>Elysia</taxon>
    </lineage>
</organism>
<dbReference type="EMBL" id="RQTK01000001">
    <property type="protein sequence ID" value="RUS92226.1"/>
    <property type="molecule type" value="Genomic_DNA"/>
</dbReference>
<keyword evidence="2 5" id="KW-0812">Transmembrane</keyword>
<dbReference type="Pfam" id="PF00083">
    <property type="entry name" value="Sugar_tr"/>
    <property type="match status" value="1"/>
</dbReference>
<evidence type="ECO:0000313" key="7">
    <source>
        <dbReference type="EMBL" id="RUS92226.1"/>
    </source>
</evidence>
<dbReference type="SUPFAM" id="SSF103473">
    <property type="entry name" value="MFS general substrate transporter"/>
    <property type="match status" value="1"/>
</dbReference>
<accession>A0A3S1A1T7</accession>
<dbReference type="OrthoDB" id="6154409at2759"/>
<name>A0A3S1A1T7_ELYCH</name>
<dbReference type="InterPro" id="IPR005829">
    <property type="entry name" value="Sugar_transporter_CS"/>
</dbReference>
<dbReference type="InterPro" id="IPR036259">
    <property type="entry name" value="MFS_trans_sf"/>
</dbReference>
<sequence>MLFLGQGIGAYLTSYFSDRFGRKTIIVASNFGLLVCGLIVAFAPDPIIFMIFKVLIGGFQQAEQAVWAPGLIIGTCTCFVCLLVSFLPETSGRELPQTISELQAWFV</sequence>
<dbReference type="Proteomes" id="UP000271974">
    <property type="component" value="Unassembled WGS sequence"/>
</dbReference>
<dbReference type="PROSITE" id="PS00216">
    <property type="entry name" value="SUGAR_TRANSPORT_1"/>
    <property type="match status" value="1"/>
</dbReference>
<comment type="caution">
    <text evidence="7">The sequence shown here is derived from an EMBL/GenBank/DDBJ whole genome shotgun (WGS) entry which is preliminary data.</text>
</comment>
<evidence type="ECO:0000256" key="4">
    <source>
        <dbReference type="ARBA" id="ARBA00023136"/>
    </source>
</evidence>
<evidence type="ECO:0000256" key="5">
    <source>
        <dbReference type="SAM" id="Phobius"/>
    </source>
</evidence>
<keyword evidence="3 5" id="KW-1133">Transmembrane helix</keyword>
<dbReference type="InterPro" id="IPR005828">
    <property type="entry name" value="MFS_sugar_transport-like"/>
</dbReference>
<feature type="transmembrane region" description="Helical" evidence="5">
    <location>
        <begin position="64"/>
        <end position="87"/>
    </location>
</feature>
<evidence type="ECO:0000256" key="2">
    <source>
        <dbReference type="ARBA" id="ARBA00022692"/>
    </source>
</evidence>